<evidence type="ECO:0000259" key="8">
    <source>
        <dbReference type="Pfam" id="PF01643"/>
    </source>
</evidence>
<dbReference type="Pfam" id="PF20791">
    <property type="entry name" value="Acyl-ACP_TE_C"/>
    <property type="match status" value="1"/>
</dbReference>
<evidence type="ECO:0000256" key="3">
    <source>
        <dbReference type="ARBA" id="ARBA00022801"/>
    </source>
</evidence>
<dbReference type="Gene3D" id="3.10.129.10">
    <property type="entry name" value="Hotdog Thioesterase"/>
    <property type="match status" value="1"/>
</dbReference>
<evidence type="ECO:0000256" key="4">
    <source>
        <dbReference type="ARBA" id="ARBA00022832"/>
    </source>
</evidence>
<dbReference type="STRING" id="1423815.FC27_GL000585"/>
<sequence>MDETSKAEIFTEDAVFPFYLSNFTGDIKISALLDVMLLASEDQLKQEDADSVSMVDHGLGWVVTQYHMDIDKMPEVGQKLKVSTRATSYNKFFFYRYFWIDDLDGNRLVTLQSAFVLIDIKERKIVSAAYNLKYMFGSQATNKIKLFARLKEPTEYDAKSIQHIGYYNIDVNRHVNNTYYFDWMVDSLDIDFIAEHRIKSMDIKYDKELNLHSKPEMYVKTDDLMTTHWIRNDDKLNAIAQIYWENK</sequence>
<dbReference type="InterPro" id="IPR002864">
    <property type="entry name" value="Acyl-ACP_thioesterase_NHD"/>
</dbReference>
<dbReference type="SUPFAM" id="SSF54637">
    <property type="entry name" value="Thioesterase/thiol ester dehydrase-isomerase"/>
    <property type="match status" value="2"/>
</dbReference>
<keyword evidence="2" id="KW-0444">Lipid biosynthesis</keyword>
<evidence type="ECO:0000256" key="5">
    <source>
        <dbReference type="ARBA" id="ARBA00022946"/>
    </source>
</evidence>
<dbReference type="AlphaFoldDB" id="A0A0R1SN67"/>
<dbReference type="OrthoDB" id="9801517at2"/>
<comment type="caution">
    <text evidence="10">The sequence shown here is derived from an EMBL/GenBank/DDBJ whole genome shotgun (WGS) entry which is preliminary data.</text>
</comment>
<dbReference type="PANTHER" id="PTHR31727:SF6">
    <property type="entry name" value="OLEOYL-ACYL CARRIER PROTEIN THIOESTERASE 1, CHLOROPLASTIC"/>
    <property type="match status" value="1"/>
</dbReference>
<dbReference type="InterPro" id="IPR045023">
    <property type="entry name" value="FATA/B"/>
</dbReference>
<keyword evidence="6" id="KW-0443">Lipid metabolism</keyword>
<comment type="similarity">
    <text evidence="1">Belongs to the acyl-ACP thioesterase family.</text>
</comment>
<dbReference type="RefSeq" id="WP_010624836.1">
    <property type="nucleotide sequence ID" value="NZ_AZFA01000014.1"/>
</dbReference>
<evidence type="ECO:0000259" key="9">
    <source>
        <dbReference type="Pfam" id="PF20791"/>
    </source>
</evidence>
<dbReference type="InterPro" id="IPR049427">
    <property type="entry name" value="Acyl-ACP_TE_C"/>
</dbReference>
<feature type="domain" description="Acyl-ACP thioesterase-like C-terminal" evidence="9">
    <location>
        <begin position="162"/>
        <end position="245"/>
    </location>
</feature>
<proteinExistence type="inferred from homology"/>
<dbReference type="PATRIC" id="fig|1423815.3.peg.593"/>
<accession>A0A0R1SN67</accession>
<dbReference type="InterPro" id="IPR029069">
    <property type="entry name" value="HotDog_dom_sf"/>
</dbReference>
<keyword evidence="3" id="KW-0378">Hydrolase</keyword>
<dbReference type="Proteomes" id="UP000051647">
    <property type="component" value="Unassembled WGS sequence"/>
</dbReference>
<evidence type="ECO:0000256" key="1">
    <source>
        <dbReference type="ARBA" id="ARBA00006500"/>
    </source>
</evidence>
<dbReference type="eggNOG" id="COG3884">
    <property type="taxonomic scope" value="Bacteria"/>
</dbReference>
<evidence type="ECO:0000313" key="11">
    <source>
        <dbReference type="Proteomes" id="UP000051647"/>
    </source>
</evidence>
<dbReference type="EMBL" id="AZFA01000014">
    <property type="protein sequence ID" value="KRL66443.1"/>
    <property type="molecule type" value="Genomic_DNA"/>
</dbReference>
<organism evidence="10 11">
    <name type="scientific">Companilactobacillus versmoldensis DSM 14857 = KCTC 3814</name>
    <dbReference type="NCBI Taxonomy" id="1423815"/>
    <lineage>
        <taxon>Bacteria</taxon>
        <taxon>Bacillati</taxon>
        <taxon>Bacillota</taxon>
        <taxon>Bacilli</taxon>
        <taxon>Lactobacillales</taxon>
        <taxon>Lactobacillaceae</taxon>
        <taxon>Companilactobacillus</taxon>
    </lineage>
</organism>
<reference evidence="10 11" key="1">
    <citation type="journal article" date="2015" name="Genome Announc.">
        <title>Expanding the biotechnology potential of lactobacilli through comparative genomics of 213 strains and associated genera.</title>
        <authorList>
            <person name="Sun Z."/>
            <person name="Harris H.M."/>
            <person name="McCann A."/>
            <person name="Guo C."/>
            <person name="Argimon S."/>
            <person name="Zhang W."/>
            <person name="Yang X."/>
            <person name="Jeffery I.B."/>
            <person name="Cooney J.C."/>
            <person name="Kagawa T.F."/>
            <person name="Liu W."/>
            <person name="Song Y."/>
            <person name="Salvetti E."/>
            <person name="Wrobel A."/>
            <person name="Rasinkangas P."/>
            <person name="Parkhill J."/>
            <person name="Rea M.C."/>
            <person name="O'Sullivan O."/>
            <person name="Ritari J."/>
            <person name="Douillard F.P."/>
            <person name="Paul Ross R."/>
            <person name="Yang R."/>
            <person name="Briner A.E."/>
            <person name="Felis G.E."/>
            <person name="de Vos W.M."/>
            <person name="Barrangou R."/>
            <person name="Klaenhammer T.R."/>
            <person name="Caufield P.W."/>
            <person name="Cui Y."/>
            <person name="Zhang H."/>
            <person name="O'Toole P.W."/>
        </authorList>
    </citation>
    <scope>NUCLEOTIDE SEQUENCE [LARGE SCALE GENOMIC DNA]</scope>
    <source>
        <strain evidence="10 11">DSM 14857</strain>
    </source>
</reference>
<evidence type="ECO:0000256" key="7">
    <source>
        <dbReference type="ARBA" id="ARBA00023160"/>
    </source>
</evidence>
<dbReference type="PANTHER" id="PTHR31727">
    <property type="entry name" value="OLEOYL-ACYL CARRIER PROTEIN THIOESTERASE 1, CHLOROPLASTIC"/>
    <property type="match status" value="1"/>
</dbReference>
<keyword evidence="7" id="KW-0275">Fatty acid biosynthesis</keyword>
<evidence type="ECO:0000256" key="2">
    <source>
        <dbReference type="ARBA" id="ARBA00022516"/>
    </source>
</evidence>
<dbReference type="GO" id="GO:0000036">
    <property type="term" value="F:acyl carrier activity"/>
    <property type="evidence" value="ECO:0007669"/>
    <property type="project" value="TreeGrafter"/>
</dbReference>
<name>A0A0R1SN67_9LACO</name>
<feature type="domain" description="Acyl-ACP thioesterase N-terminal hotdog" evidence="8">
    <location>
        <begin position="10"/>
        <end position="127"/>
    </location>
</feature>
<protein>
    <submittedName>
        <fullName evidence="10">Acyl-ACP thioesterase</fullName>
    </submittedName>
</protein>
<dbReference type="GO" id="GO:0016297">
    <property type="term" value="F:fatty acyl-[ACP] hydrolase activity"/>
    <property type="evidence" value="ECO:0007669"/>
    <property type="project" value="InterPro"/>
</dbReference>
<dbReference type="Pfam" id="PF01643">
    <property type="entry name" value="Acyl-ACP_TE"/>
    <property type="match status" value="1"/>
</dbReference>
<keyword evidence="5" id="KW-0809">Transit peptide</keyword>
<dbReference type="CDD" id="cd00586">
    <property type="entry name" value="4HBT"/>
    <property type="match status" value="1"/>
</dbReference>
<evidence type="ECO:0000256" key="6">
    <source>
        <dbReference type="ARBA" id="ARBA00023098"/>
    </source>
</evidence>
<gene>
    <name evidence="10" type="ORF">FC27_GL000585</name>
</gene>
<keyword evidence="4" id="KW-0276">Fatty acid metabolism</keyword>
<evidence type="ECO:0000313" key="10">
    <source>
        <dbReference type="EMBL" id="KRL66443.1"/>
    </source>
</evidence>
<keyword evidence="11" id="KW-1185">Reference proteome</keyword>